<dbReference type="Proteomes" id="UP000790377">
    <property type="component" value="Unassembled WGS sequence"/>
</dbReference>
<reference evidence="1" key="1">
    <citation type="journal article" date="2021" name="New Phytol.">
        <title>Evolutionary innovations through gain and loss of genes in the ectomycorrhizal Boletales.</title>
        <authorList>
            <person name="Wu G."/>
            <person name="Miyauchi S."/>
            <person name="Morin E."/>
            <person name="Kuo A."/>
            <person name="Drula E."/>
            <person name="Varga T."/>
            <person name="Kohler A."/>
            <person name="Feng B."/>
            <person name="Cao Y."/>
            <person name="Lipzen A."/>
            <person name="Daum C."/>
            <person name="Hundley H."/>
            <person name="Pangilinan J."/>
            <person name="Johnson J."/>
            <person name="Barry K."/>
            <person name="LaButti K."/>
            <person name="Ng V."/>
            <person name="Ahrendt S."/>
            <person name="Min B."/>
            <person name="Choi I.G."/>
            <person name="Park H."/>
            <person name="Plett J.M."/>
            <person name="Magnuson J."/>
            <person name="Spatafora J.W."/>
            <person name="Nagy L.G."/>
            <person name="Henrissat B."/>
            <person name="Grigoriev I.V."/>
            <person name="Yang Z.L."/>
            <person name="Xu J."/>
            <person name="Martin F.M."/>
        </authorList>
    </citation>
    <scope>NUCLEOTIDE SEQUENCE</scope>
    <source>
        <strain evidence="1">ATCC 28755</strain>
    </source>
</reference>
<feature type="non-terminal residue" evidence="1">
    <location>
        <position position="376"/>
    </location>
</feature>
<comment type="caution">
    <text evidence="1">The sequence shown here is derived from an EMBL/GenBank/DDBJ whole genome shotgun (WGS) entry which is preliminary data.</text>
</comment>
<protein>
    <submittedName>
        <fullName evidence="1">Uncharacterized protein</fullName>
    </submittedName>
</protein>
<name>A0ACB8A204_9AGAM</name>
<keyword evidence="2" id="KW-1185">Reference proteome</keyword>
<evidence type="ECO:0000313" key="1">
    <source>
        <dbReference type="EMBL" id="KAH7907181.1"/>
    </source>
</evidence>
<sequence>MQLFGLRPLKVLKAGWNLHLNHGVKGSHGWGRIRLAPRGWRSRPLRAGFGSGHGAGARFGLGRWGAGRGVGGLRDGLSLPVRYALAVQSQHHNQRRHKSGERGNWVRGHASVADVGLRVGKARFAQVQAQAMPTSSEMERYFPTSSPPATTTTTTLLVPLAPTPTGRMPLPHPHASSHPLLPLAETAAAHHTHAAHARRVSALFSALDGACVWADGRVAVDAYALGGGDVADAACTVLRVTFRGWTEAEVRGVIGERGTGWCAIEEVCEMDSEGEDARLTLSEEEDAHSIMSDSRSSISSDDGLSFGSSQPDIVSASFVLPTLDFSASASQSAPIPQEPVMFLRTASELGADYRFHEHQQLMLSSSFSSLLSESES</sequence>
<dbReference type="EMBL" id="MU267930">
    <property type="protein sequence ID" value="KAH7907181.1"/>
    <property type="molecule type" value="Genomic_DNA"/>
</dbReference>
<gene>
    <name evidence="1" type="ORF">BJ138DRAFT_1160750</name>
</gene>
<accession>A0ACB8A204</accession>
<evidence type="ECO:0000313" key="2">
    <source>
        <dbReference type="Proteomes" id="UP000790377"/>
    </source>
</evidence>
<organism evidence="1 2">
    <name type="scientific">Hygrophoropsis aurantiaca</name>
    <dbReference type="NCBI Taxonomy" id="72124"/>
    <lineage>
        <taxon>Eukaryota</taxon>
        <taxon>Fungi</taxon>
        <taxon>Dikarya</taxon>
        <taxon>Basidiomycota</taxon>
        <taxon>Agaricomycotina</taxon>
        <taxon>Agaricomycetes</taxon>
        <taxon>Agaricomycetidae</taxon>
        <taxon>Boletales</taxon>
        <taxon>Coniophorineae</taxon>
        <taxon>Hygrophoropsidaceae</taxon>
        <taxon>Hygrophoropsis</taxon>
    </lineage>
</organism>
<proteinExistence type="predicted"/>